<feature type="transmembrane region" description="Helical" evidence="5">
    <location>
        <begin position="21"/>
        <end position="46"/>
    </location>
</feature>
<organism evidence="7 8">
    <name type="scientific">Chromobacterium sphagni</name>
    <dbReference type="NCBI Taxonomy" id="1903179"/>
    <lineage>
        <taxon>Bacteria</taxon>
        <taxon>Pseudomonadati</taxon>
        <taxon>Pseudomonadota</taxon>
        <taxon>Betaproteobacteria</taxon>
        <taxon>Neisseriales</taxon>
        <taxon>Chromobacteriaceae</taxon>
        <taxon>Chromobacterium</taxon>
    </lineage>
</organism>
<keyword evidence="2 5" id="KW-0812">Transmembrane</keyword>
<feature type="transmembrane region" description="Helical" evidence="5">
    <location>
        <begin position="111"/>
        <end position="136"/>
    </location>
</feature>
<dbReference type="EMBL" id="MKCS01000001">
    <property type="protein sequence ID" value="OHX14626.1"/>
    <property type="molecule type" value="Genomic_DNA"/>
</dbReference>
<dbReference type="PANTHER" id="PTHR43496">
    <property type="entry name" value="PROTEIN LPLB"/>
    <property type="match status" value="1"/>
</dbReference>
<dbReference type="Proteomes" id="UP000180088">
    <property type="component" value="Unassembled WGS sequence"/>
</dbReference>
<dbReference type="RefSeq" id="WP_071116190.1">
    <property type="nucleotide sequence ID" value="NZ_MKCS01000001.1"/>
</dbReference>
<feature type="transmembrane region" description="Helical" evidence="5">
    <location>
        <begin position="528"/>
        <end position="550"/>
    </location>
</feature>
<evidence type="ECO:0000256" key="4">
    <source>
        <dbReference type="ARBA" id="ARBA00023136"/>
    </source>
</evidence>
<feature type="transmembrane region" description="Helical" evidence="5">
    <location>
        <begin position="252"/>
        <end position="272"/>
    </location>
</feature>
<feature type="transmembrane region" description="Helical" evidence="5">
    <location>
        <begin position="198"/>
        <end position="222"/>
    </location>
</feature>
<comment type="similarity">
    <text evidence="5">Belongs to the binding-protein-dependent transport system permease family.</text>
</comment>
<feature type="transmembrane region" description="Helical" evidence="5">
    <location>
        <begin position="485"/>
        <end position="508"/>
    </location>
</feature>
<dbReference type="AlphaFoldDB" id="A0A1S1X619"/>
<dbReference type="InterPro" id="IPR035906">
    <property type="entry name" value="MetI-like_sf"/>
</dbReference>
<sequence>MLSLALRLTRRAGWRADGESRLAALLVWSLAALLTLALGLPLLFILGKAVTTMDGGFAGLANFSQVLNSPGLMRAAWHSLLLALTVSALVLPLAFVFGWGLSRSRAWGRGLFRQIALSPLLAPSLMPAISLVYLFGNQGLLKGLTGGASIYGFWGVALGEAFYTFPYALLIIATALASADARLYEAGRALGAGALRQFLTITLPGARYGLVSAALVVFTLVVTDFGVPKVLGGDYNVLAVEAFKQVVGQQNFPRGAVVGLMLLLPAVLSFFIERAMARRQQAALTARAVLFAPGRKLRRDAAAFALLAAVSAALLALLGVGVAASFIKYWPYDLSLTLAHYRFDNVDGGGWGAYFNSLKLGGATALLGAVLVFLGAYVCEKQQAAPLGRSLLRFFAMLPMAVPGLVLGLGYVFFFNHPANPLNALYGGMTLMVICSIAHFYTTAHLTVATALGQLDGEFEAVAASLKVPFWTTLRRVTLPVCLPALLDVARFLFVSAMTTLSALIFIISPENSLAAVSIITMDDAGDTAAAAAMATLIVVTSGGVSLLALEKCLGKRHRHWRGQG</sequence>
<feature type="transmembrane region" description="Helical" evidence="5">
    <location>
        <begin position="75"/>
        <end position="99"/>
    </location>
</feature>
<reference evidence="7 8" key="1">
    <citation type="submission" date="2016-09" db="EMBL/GenBank/DDBJ databases">
        <title>Chromobacterium muskegensis sp. nov., an insecticidal bacterium isolated from Sphagnum bogs.</title>
        <authorList>
            <person name="Sparks M.E."/>
            <person name="Blackburn M.B."/>
            <person name="Gundersen-Rindal D.E."/>
            <person name="Mitchell A."/>
            <person name="Farrar R."/>
            <person name="Kuhar D."/>
        </authorList>
    </citation>
    <scope>NUCLEOTIDE SEQUENCE [LARGE SCALE GENOMIC DNA]</scope>
    <source>
        <strain evidence="7 8">37-2</strain>
    </source>
</reference>
<protein>
    <submittedName>
        <fullName evidence="7">Phosphonate ABC transporter permease</fullName>
    </submittedName>
</protein>
<feature type="transmembrane region" description="Helical" evidence="5">
    <location>
        <begin position="360"/>
        <end position="379"/>
    </location>
</feature>
<dbReference type="Gene3D" id="1.10.3720.10">
    <property type="entry name" value="MetI-like"/>
    <property type="match status" value="2"/>
</dbReference>
<feature type="domain" description="ABC transmembrane type-1" evidence="6">
    <location>
        <begin position="76"/>
        <end position="273"/>
    </location>
</feature>
<dbReference type="OrthoDB" id="7056428at2"/>
<dbReference type="Pfam" id="PF00528">
    <property type="entry name" value="BPD_transp_1"/>
    <property type="match status" value="2"/>
</dbReference>
<name>A0A1S1X619_9NEIS</name>
<dbReference type="STRING" id="1903179.BI347_14755"/>
<feature type="transmembrane region" description="Helical" evidence="5">
    <location>
        <begin position="304"/>
        <end position="327"/>
    </location>
</feature>
<accession>A0A1S1X619</accession>
<feature type="transmembrane region" description="Helical" evidence="5">
    <location>
        <begin position="424"/>
        <end position="442"/>
    </location>
</feature>
<proteinExistence type="inferred from homology"/>
<dbReference type="CDD" id="cd06261">
    <property type="entry name" value="TM_PBP2"/>
    <property type="match status" value="2"/>
</dbReference>
<dbReference type="InterPro" id="IPR017664">
    <property type="entry name" value="AminoethylPonate_ABC_perm-1"/>
</dbReference>
<evidence type="ECO:0000313" key="7">
    <source>
        <dbReference type="EMBL" id="OHX14626.1"/>
    </source>
</evidence>
<evidence type="ECO:0000256" key="1">
    <source>
        <dbReference type="ARBA" id="ARBA00004651"/>
    </source>
</evidence>
<evidence type="ECO:0000313" key="8">
    <source>
        <dbReference type="Proteomes" id="UP000180088"/>
    </source>
</evidence>
<gene>
    <name evidence="7" type="ORF">BI347_14755</name>
</gene>
<evidence type="ECO:0000256" key="5">
    <source>
        <dbReference type="RuleBase" id="RU363032"/>
    </source>
</evidence>
<keyword evidence="5" id="KW-0813">Transport</keyword>
<feature type="transmembrane region" description="Helical" evidence="5">
    <location>
        <begin position="148"/>
        <end position="177"/>
    </location>
</feature>
<evidence type="ECO:0000256" key="3">
    <source>
        <dbReference type="ARBA" id="ARBA00022989"/>
    </source>
</evidence>
<comment type="caution">
    <text evidence="7">The sequence shown here is derived from an EMBL/GenBank/DDBJ whole genome shotgun (WGS) entry which is preliminary data.</text>
</comment>
<keyword evidence="4 5" id="KW-0472">Membrane</keyword>
<evidence type="ECO:0000256" key="2">
    <source>
        <dbReference type="ARBA" id="ARBA00022692"/>
    </source>
</evidence>
<dbReference type="InterPro" id="IPR000515">
    <property type="entry name" value="MetI-like"/>
</dbReference>
<dbReference type="GO" id="GO:0005886">
    <property type="term" value="C:plasma membrane"/>
    <property type="evidence" value="ECO:0007669"/>
    <property type="project" value="UniProtKB-SubCell"/>
</dbReference>
<feature type="transmembrane region" description="Helical" evidence="5">
    <location>
        <begin position="391"/>
        <end position="412"/>
    </location>
</feature>
<keyword evidence="3 5" id="KW-1133">Transmembrane helix</keyword>
<dbReference type="PROSITE" id="PS50928">
    <property type="entry name" value="ABC_TM1"/>
    <property type="match status" value="2"/>
</dbReference>
<dbReference type="GO" id="GO:0055085">
    <property type="term" value="P:transmembrane transport"/>
    <property type="evidence" value="ECO:0007669"/>
    <property type="project" value="InterPro"/>
</dbReference>
<dbReference type="PANTHER" id="PTHR43496:SF1">
    <property type="entry name" value="POLYGALACTURONAN_RHAMNOGALACTURONAN TRANSPORT SYSTEM PERMEASE PROTEIN YTEP"/>
    <property type="match status" value="1"/>
</dbReference>
<dbReference type="SUPFAM" id="SSF161098">
    <property type="entry name" value="MetI-like"/>
    <property type="match status" value="2"/>
</dbReference>
<feature type="domain" description="ABC transmembrane type-1" evidence="6">
    <location>
        <begin position="354"/>
        <end position="549"/>
    </location>
</feature>
<dbReference type="NCBIfam" id="TIGR03262">
    <property type="entry name" value="PhnU2"/>
    <property type="match status" value="1"/>
</dbReference>
<evidence type="ECO:0000259" key="6">
    <source>
        <dbReference type="PROSITE" id="PS50928"/>
    </source>
</evidence>
<comment type="subcellular location">
    <subcellularLocation>
        <location evidence="1 5">Cell membrane</location>
        <topology evidence="1 5">Multi-pass membrane protein</topology>
    </subcellularLocation>
</comment>